<feature type="signal peptide" evidence="5">
    <location>
        <begin position="1"/>
        <end position="25"/>
    </location>
</feature>
<dbReference type="InterPro" id="IPR028081">
    <property type="entry name" value="Leu-bd"/>
</dbReference>
<organism evidence="7 8">
    <name type="scientific">Pseudomonas japonica</name>
    <dbReference type="NCBI Taxonomy" id="256466"/>
    <lineage>
        <taxon>Bacteria</taxon>
        <taxon>Pseudomonadati</taxon>
        <taxon>Pseudomonadota</taxon>
        <taxon>Gammaproteobacteria</taxon>
        <taxon>Pseudomonadales</taxon>
        <taxon>Pseudomonadaceae</taxon>
        <taxon>Pseudomonas</taxon>
    </lineage>
</organism>
<dbReference type="RefSeq" id="WP_212555929.1">
    <property type="nucleotide sequence ID" value="NZ_FZOL01000034.1"/>
</dbReference>
<dbReference type="STRING" id="1215104.GCA_000730585_01220"/>
<protein>
    <submittedName>
        <fullName evidence="7">Amino acid/amide ABC transporter substrate-binding protein, HAAT family</fullName>
    </submittedName>
</protein>
<reference evidence="8" key="1">
    <citation type="submission" date="2017-06" db="EMBL/GenBank/DDBJ databases">
        <authorList>
            <person name="Varghese N."/>
            <person name="Submissions S."/>
        </authorList>
    </citation>
    <scope>NUCLEOTIDE SEQUENCE [LARGE SCALE GENOMIC DNA]</scope>
    <source>
        <strain evidence="8">DSM 22348</strain>
    </source>
</reference>
<dbReference type="SUPFAM" id="SSF53822">
    <property type="entry name" value="Periplasmic binding protein-like I"/>
    <property type="match status" value="1"/>
</dbReference>
<keyword evidence="8" id="KW-1185">Reference proteome</keyword>
<dbReference type="Gene3D" id="3.40.50.2300">
    <property type="match status" value="2"/>
</dbReference>
<evidence type="ECO:0000256" key="1">
    <source>
        <dbReference type="ARBA" id="ARBA00010062"/>
    </source>
</evidence>
<accession>A0A239LEA1</accession>
<feature type="domain" description="Leucine-binding protein" evidence="6">
    <location>
        <begin position="29"/>
        <end position="359"/>
    </location>
</feature>
<feature type="chain" id="PRO_5012737726" evidence="5">
    <location>
        <begin position="26"/>
        <end position="367"/>
    </location>
</feature>
<dbReference type="Proteomes" id="UP000198407">
    <property type="component" value="Unassembled WGS sequence"/>
</dbReference>
<dbReference type="PANTHER" id="PTHR47151">
    <property type="entry name" value="LEU/ILE/VAL-BINDING ABC TRANSPORTER SUBUNIT"/>
    <property type="match status" value="1"/>
</dbReference>
<dbReference type="CDD" id="cd06342">
    <property type="entry name" value="PBP1_ABC_LIVBP-like"/>
    <property type="match status" value="1"/>
</dbReference>
<keyword evidence="2" id="KW-0813">Transport</keyword>
<evidence type="ECO:0000256" key="2">
    <source>
        <dbReference type="ARBA" id="ARBA00022448"/>
    </source>
</evidence>
<dbReference type="AlphaFoldDB" id="A0A239LEA1"/>
<dbReference type="Pfam" id="PF13458">
    <property type="entry name" value="Peripla_BP_6"/>
    <property type="match status" value="1"/>
</dbReference>
<keyword evidence="3 5" id="KW-0732">Signal</keyword>
<keyword evidence="4" id="KW-0029">Amino-acid transport</keyword>
<proteinExistence type="inferred from homology"/>
<evidence type="ECO:0000313" key="8">
    <source>
        <dbReference type="Proteomes" id="UP000198407"/>
    </source>
</evidence>
<dbReference type="InterPro" id="IPR028082">
    <property type="entry name" value="Peripla_BP_I"/>
</dbReference>
<evidence type="ECO:0000256" key="3">
    <source>
        <dbReference type="ARBA" id="ARBA00022729"/>
    </source>
</evidence>
<gene>
    <name evidence="7" type="ORF">SAMN05444352_13433</name>
</gene>
<dbReference type="InterPro" id="IPR000709">
    <property type="entry name" value="Leu_Ile_Val-bd"/>
</dbReference>
<evidence type="ECO:0000256" key="4">
    <source>
        <dbReference type="ARBA" id="ARBA00022970"/>
    </source>
</evidence>
<name>A0A239LEA1_9PSED</name>
<dbReference type="PRINTS" id="PR00337">
    <property type="entry name" value="LEUILEVALBP"/>
</dbReference>
<evidence type="ECO:0000259" key="6">
    <source>
        <dbReference type="Pfam" id="PF13458"/>
    </source>
</evidence>
<dbReference type="GO" id="GO:0006865">
    <property type="term" value="P:amino acid transport"/>
    <property type="evidence" value="ECO:0007669"/>
    <property type="project" value="UniProtKB-KW"/>
</dbReference>
<evidence type="ECO:0000313" key="7">
    <source>
        <dbReference type="EMBL" id="SNT27864.1"/>
    </source>
</evidence>
<sequence length="367" mass="38523">MNMHAGKWGLGLAMAGYLWTQAAQADLLIGVAGPMTGPYASGGEQMRNGAERAIADINARGGVLGQPLKLVVGDDVCDPKQAVAVANTLVNKGVVFVDGHYCSSSTMPASEVYADEGISMATISTNPQVTERGLNNLIRVVGRDDQQGGVAAQYLARHFAGRKIAVVDDKSAYGKGLADEVDKGLRAQGLSLALRTSITAGEKDYNSLVSRMKAAGIEVLAYGGYYTELGLILRQAAQSGLKLTTIGGDTLTNSELLVAGGAAADGTLFTFGPDPRTSPAAAEIVASFRQARIEPEGYTLYSYAAVQLFAQAAQLAGSTKVEDIRKAWSGQTFDTVVGPLAFDAKGDITQSAYVVYRWSGNQYGYAE</sequence>
<dbReference type="PANTHER" id="PTHR47151:SF2">
    <property type="entry name" value="AMINO ACID BINDING PROTEIN"/>
    <property type="match status" value="1"/>
</dbReference>
<comment type="similarity">
    <text evidence="1">Belongs to the leucine-binding protein family.</text>
</comment>
<evidence type="ECO:0000256" key="5">
    <source>
        <dbReference type="SAM" id="SignalP"/>
    </source>
</evidence>
<dbReference type="EMBL" id="FZOL01000034">
    <property type="protein sequence ID" value="SNT27864.1"/>
    <property type="molecule type" value="Genomic_DNA"/>
</dbReference>